<dbReference type="STRING" id="1515746.HR45_14600"/>
<dbReference type="PANTHER" id="PTHR48079">
    <property type="entry name" value="PROTEIN YEEZ"/>
    <property type="match status" value="1"/>
</dbReference>
<dbReference type="SUPFAM" id="SSF51735">
    <property type="entry name" value="NAD(P)-binding Rossmann-fold domains"/>
    <property type="match status" value="1"/>
</dbReference>
<protein>
    <recommendedName>
        <fullName evidence="3">NAD-dependent dehydratase</fullName>
    </recommendedName>
</protein>
<dbReference type="GO" id="GO:0004029">
    <property type="term" value="F:aldehyde dehydrogenase (NAD+) activity"/>
    <property type="evidence" value="ECO:0007669"/>
    <property type="project" value="TreeGrafter"/>
</dbReference>
<keyword evidence="2" id="KW-1185">Reference proteome</keyword>
<dbReference type="Proteomes" id="UP000029264">
    <property type="component" value="Unassembled WGS sequence"/>
</dbReference>
<sequence>MKRVAVIGCGWFGLPLAKSLLANGIDVVGTKTTAAGVQLLNEAGIDGALLTLGDDNCAFQLRQILTDVDALVVNIPPGLRRGERDYLDKLQLLAEPIRDSKLRLVVYVSSTGAYQQTEGRLTEDDLVAVDDDGSAAILQHAEQMMQSLATDARRVVTVRFAGLVGAGRNPGRFLAGKTGLAGGSHLVNLIHIEDCIAGVTAVLRSQYSSHVYNLVSPAHPRKDQFYAQAAEMLGLPAPQFSATSIGEGKVVLGDRICSELDFDYQYRDAKSLLA</sequence>
<dbReference type="EMBL" id="JPEO01000014">
    <property type="protein sequence ID" value="KFZ36689.1"/>
    <property type="molecule type" value="Genomic_DNA"/>
</dbReference>
<name>A0A094JF70_9GAMM</name>
<dbReference type="eggNOG" id="COG0451">
    <property type="taxonomic scope" value="Bacteria"/>
</dbReference>
<evidence type="ECO:0000313" key="1">
    <source>
        <dbReference type="EMBL" id="KFZ36689.1"/>
    </source>
</evidence>
<gene>
    <name evidence="1" type="ORF">HR45_14600</name>
</gene>
<evidence type="ECO:0000313" key="2">
    <source>
        <dbReference type="Proteomes" id="UP000029264"/>
    </source>
</evidence>
<dbReference type="GO" id="GO:0005737">
    <property type="term" value="C:cytoplasm"/>
    <property type="evidence" value="ECO:0007669"/>
    <property type="project" value="TreeGrafter"/>
</dbReference>
<proteinExistence type="predicted"/>
<accession>A0A094JF70</accession>
<evidence type="ECO:0008006" key="3">
    <source>
        <dbReference type="Google" id="ProtNLM"/>
    </source>
</evidence>
<dbReference type="AlphaFoldDB" id="A0A094JF70"/>
<dbReference type="InterPro" id="IPR036291">
    <property type="entry name" value="NAD(P)-bd_dom_sf"/>
</dbReference>
<comment type="caution">
    <text evidence="1">The sequence shown here is derived from an EMBL/GenBank/DDBJ whole genome shotgun (WGS) entry which is preliminary data.</text>
</comment>
<dbReference type="InterPro" id="IPR051783">
    <property type="entry name" value="NAD(P)-dependent_oxidoreduct"/>
</dbReference>
<reference evidence="1 2" key="1">
    <citation type="submission" date="2014-06" db="EMBL/GenBank/DDBJ databases">
        <title>Shewanella sp. YQH10.</title>
        <authorList>
            <person name="Liu Y."/>
            <person name="Zeng R."/>
        </authorList>
    </citation>
    <scope>NUCLEOTIDE SEQUENCE [LARGE SCALE GENOMIC DNA]</scope>
    <source>
        <strain evidence="1 2">YQH10</strain>
    </source>
</reference>
<dbReference type="RefSeq" id="WP_037444185.1">
    <property type="nucleotide sequence ID" value="NZ_JPEO01000014.1"/>
</dbReference>
<dbReference type="Gene3D" id="3.40.50.720">
    <property type="entry name" value="NAD(P)-binding Rossmann-like Domain"/>
    <property type="match status" value="1"/>
</dbReference>
<organism evidence="1 2">
    <name type="scientific">Shewanella mangrovi</name>
    <dbReference type="NCBI Taxonomy" id="1515746"/>
    <lineage>
        <taxon>Bacteria</taxon>
        <taxon>Pseudomonadati</taxon>
        <taxon>Pseudomonadota</taxon>
        <taxon>Gammaproteobacteria</taxon>
        <taxon>Alteromonadales</taxon>
        <taxon>Shewanellaceae</taxon>
        <taxon>Shewanella</taxon>
    </lineage>
</organism>
<dbReference type="PANTHER" id="PTHR48079:SF6">
    <property type="entry name" value="NAD(P)-BINDING DOMAIN-CONTAINING PROTEIN-RELATED"/>
    <property type="match status" value="1"/>
</dbReference>
<dbReference type="OrthoDB" id="751203at2"/>